<dbReference type="EMBL" id="ACDN02000037">
    <property type="protein sequence ID" value="EEO24876.1"/>
    <property type="molecule type" value="Genomic_DNA"/>
</dbReference>
<evidence type="ECO:0000256" key="1">
    <source>
        <dbReference type="SAM" id="Phobius"/>
    </source>
</evidence>
<dbReference type="RefSeq" id="WP_005219853.1">
    <property type="nucleotide sequence ID" value="NZ_KI392039.1"/>
</dbReference>
<evidence type="ECO:0008006" key="4">
    <source>
        <dbReference type="Google" id="ProtNLM"/>
    </source>
</evidence>
<keyword evidence="3" id="KW-1185">Reference proteome</keyword>
<evidence type="ECO:0000313" key="3">
    <source>
        <dbReference type="Proteomes" id="UP000005085"/>
    </source>
</evidence>
<proteinExistence type="predicted"/>
<dbReference type="AlphaFoldDB" id="C3XIN7"/>
<dbReference type="HOGENOM" id="CLU_133732_0_0_7"/>
<protein>
    <recommendedName>
        <fullName evidence="4">Lipoprotein</fullName>
    </recommendedName>
</protein>
<dbReference type="PROSITE" id="PS51257">
    <property type="entry name" value="PROKAR_LIPOPROTEIN"/>
    <property type="match status" value="1"/>
</dbReference>
<accession>C3XIN7</accession>
<keyword evidence="1" id="KW-0472">Membrane</keyword>
<name>C3XIN7_9HELI</name>
<reference evidence="2 3" key="1">
    <citation type="journal article" date="2014" name="Genome Announc.">
        <title>Draft genome sequences of six enterohepatic helicobacter species isolated from humans and one from rhesus macaques.</title>
        <authorList>
            <person name="Shen Z."/>
            <person name="Sheh A."/>
            <person name="Young S.K."/>
            <person name="Abouelliel A."/>
            <person name="Ward D.V."/>
            <person name="Earl A.M."/>
            <person name="Fox J.G."/>
        </authorList>
    </citation>
    <scope>NUCLEOTIDE SEQUENCE [LARGE SCALE GENOMIC DNA]</scope>
    <source>
        <strain evidence="2 3">ATCC 43879</strain>
    </source>
</reference>
<feature type="transmembrane region" description="Helical" evidence="1">
    <location>
        <begin position="12"/>
        <end position="35"/>
    </location>
</feature>
<organism evidence="2 3">
    <name type="scientific">Helicobacter bilis ATCC 43879</name>
    <dbReference type="NCBI Taxonomy" id="613026"/>
    <lineage>
        <taxon>Bacteria</taxon>
        <taxon>Pseudomonadati</taxon>
        <taxon>Campylobacterota</taxon>
        <taxon>Epsilonproteobacteria</taxon>
        <taxon>Campylobacterales</taxon>
        <taxon>Helicobacteraceae</taxon>
        <taxon>Helicobacter</taxon>
    </lineage>
</organism>
<dbReference type="OrthoDB" id="5325618at2"/>
<comment type="caution">
    <text evidence="2">The sequence shown here is derived from an EMBL/GenBank/DDBJ whole genome shotgun (WGS) entry which is preliminary data.</text>
</comment>
<dbReference type="Proteomes" id="UP000005085">
    <property type="component" value="Unassembled WGS sequence"/>
</dbReference>
<evidence type="ECO:0000313" key="2">
    <source>
        <dbReference type="EMBL" id="EEO24876.1"/>
    </source>
</evidence>
<gene>
    <name evidence="2" type="ORF">HRAG_01933</name>
</gene>
<keyword evidence="1" id="KW-0812">Transmembrane</keyword>
<keyword evidence="1" id="KW-1133">Transmembrane helix</keyword>
<sequence length="160" mass="19440">MLKVKQIFTLKRILISLISLCVMLFFVGGCSFRLMDWQWYQVKNLCKNESGIYIVNKELYEDMITHNLQDNKYTRKMEEFSKTVYERYQSINSRIYKLDDRKYYYYDMTKNKSYVVSFERNFAYKNYGIFLTGDEGRGFEMKSSEILECFNRNNTFLVKE</sequence>